<evidence type="ECO:0000259" key="3">
    <source>
        <dbReference type="PROSITE" id="PS50994"/>
    </source>
</evidence>
<evidence type="ECO:0000313" key="4">
    <source>
        <dbReference type="EMBL" id="GEU74364.1"/>
    </source>
</evidence>
<dbReference type="GO" id="GO:0003676">
    <property type="term" value="F:nucleic acid binding"/>
    <property type="evidence" value="ECO:0007669"/>
    <property type="project" value="InterPro"/>
</dbReference>
<keyword evidence="4" id="KW-0695">RNA-directed DNA polymerase</keyword>
<gene>
    <name evidence="4" type="ORF">Tci_046342</name>
</gene>
<dbReference type="PANTHER" id="PTHR48475">
    <property type="entry name" value="RIBONUCLEASE H"/>
    <property type="match status" value="1"/>
</dbReference>
<comment type="caution">
    <text evidence="4">The sequence shown here is derived from an EMBL/GenBank/DDBJ whole genome shotgun (WGS) entry which is preliminary data.</text>
</comment>
<proteinExistence type="predicted"/>
<name>A0A6L2MPR6_TANCI</name>
<reference evidence="4" key="1">
    <citation type="journal article" date="2019" name="Sci. Rep.">
        <title>Draft genome of Tanacetum cinerariifolium, the natural source of mosquito coil.</title>
        <authorList>
            <person name="Yamashiro T."/>
            <person name="Shiraishi A."/>
            <person name="Satake H."/>
            <person name="Nakayama K."/>
        </authorList>
    </citation>
    <scope>NUCLEOTIDE SEQUENCE</scope>
</reference>
<dbReference type="SUPFAM" id="SSF53098">
    <property type="entry name" value="Ribonuclease H-like"/>
    <property type="match status" value="1"/>
</dbReference>
<feature type="region of interest" description="Disordered" evidence="2">
    <location>
        <begin position="15"/>
        <end position="34"/>
    </location>
</feature>
<protein>
    <submittedName>
        <fullName evidence="4">Reverse transcriptase domain-containing protein</fullName>
    </submittedName>
</protein>
<dbReference type="PROSITE" id="PS50994">
    <property type="entry name" value="INTEGRASE"/>
    <property type="match status" value="1"/>
</dbReference>
<dbReference type="AlphaFoldDB" id="A0A6L2MPR6"/>
<sequence length="530" mass="60390">MLKEGKLSHLIKELKQHNGKENPKAAKKGETFEKDEVTESQKIQAVLSTAHEMLKPPVKGGVITLKSSRLVPLECAMVFGPERNLSTTKQIVEDRVKVAINLEYPEQTVMIGSTLSEEGRNKLCDLLQRNLEIFAWKPADMTEAEEAFKQMKQLIAELPMLTMSVEREELIGIKRSGDKLYINSDSLGICQQAPKEILSSTLNHSNYGPGNTIGAIKTRSAMEAIEVEHRIRRICNTLQTQSVSQGADINKLHRPFLEGPGKVKFLILAMDYFTKWIEAKPMATITGNQVKKFMLDNIFCKFEHLREIISDNGKQFRDNPFKYWCEKLSIFQHFASVKHPQTNGLVERANHSLGEGIKARLDEGSKNWIEELSHVLWAHHTMIKSSNGDTPFSLTYRTEAIIPVEIGMPTLRTAEVDLIHKNKALEINLNLLEERREQAALREAKSKAKIKRYYNFKVQNTSFKLGDLVYRNNDASRAEDTGKLGPKWEGPYEVTEALGKCTYKLTDLDGKQLPRTWNIRNLKKCYIYKM</sequence>
<evidence type="ECO:0000256" key="1">
    <source>
        <dbReference type="SAM" id="Coils"/>
    </source>
</evidence>
<keyword evidence="1" id="KW-0175">Coiled coil</keyword>
<dbReference type="InterPro" id="IPR036397">
    <property type="entry name" value="RNaseH_sf"/>
</dbReference>
<dbReference type="InterPro" id="IPR001584">
    <property type="entry name" value="Integrase_cat-core"/>
</dbReference>
<dbReference type="PANTHER" id="PTHR48475:SF2">
    <property type="entry name" value="RIBONUCLEASE H"/>
    <property type="match status" value="1"/>
</dbReference>
<keyword evidence="4" id="KW-0548">Nucleotidyltransferase</keyword>
<feature type="domain" description="Integrase catalytic" evidence="3">
    <location>
        <begin position="236"/>
        <end position="399"/>
    </location>
</feature>
<dbReference type="GO" id="GO:0003964">
    <property type="term" value="F:RNA-directed DNA polymerase activity"/>
    <property type="evidence" value="ECO:0007669"/>
    <property type="project" value="UniProtKB-KW"/>
</dbReference>
<dbReference type="InterPro" id="IPR012337">
    <property type="entry name" value="RNaseH-like_sf"/>
</dbReference>
<dbReference type="GO" id="GO:0015074">
    <property type="term" value="P:DNA integration"/>
    <property type="evidence" value="ECO:0007669"/>
    <property type="project" value="InterPro"/>
</dbReference>
<feature type="coiled-coil region" evidence="1">
    <location>
        <begin position="415"/>
        <end position="442"/>
    </location>
</feature>
<dbReference type="EMBL" id="BKCJ010006871">
    <property type="protein sequence ID" value="GEU74364.1"/>
    <property type="molecule type" value="Genomic_DNA"/>
</dbReference>
<accession>A0A6L2MPR6</accession>
<keyword evidence="4" id="KW-0808">Transferase</keyword>
<dbReference type="Gene3D" id="3.30.420.10">
    <property type="entry name" value="Ribonuclease H-like superfamily/Ribonuclease H"/>
    <property type="match status" value="1"/>
</dbReference>
<evidence type="ECO:0000256" key="2">
    <source>
        <dbReference type="SAM" id="MobiDB-lite"/>
    </source>
</evidence>
<organism evidence="4">
    <name type="scientific">Tanacetum cinerariifolium</name>
    <name type="common">Dalmatian daisy</name>
    <name type="synonym">Chrysanthemum cinerariifolium</name>
    <dbReference type="NCBI Taxonomy" id="118510"/>
    <lineage>
        <taxon>Eukaryota</taxon>
        <taxon>Viridiplantae</taxon>
        <taxon>Streptophyta</taxon>
        <taxon>Embryophyta</taxon>
        <taxon>Tracheophyta</taxon>
        <taxon>Spermatophyta</taxon>
        <taxon>Magnoliopsida</taxon>
        <taxon>eudicotyledons</taxon>
        <taxon>Gunneridae</taxon>
        <taxon>Pentapetalae</taxon>
        <taxon>asterids</taxon>
        <taxon>campanulids</taxon>
        <taxon>Asterales</taxon>
        <taxon>Asteraceae</taxon>
        <taxon>Asteroideae</taxon>
        <taxon>Anthemideae</taxon>
        <taxon>Anthemidinae</taxon>
        <taxon>Tanacetum</taxon>
    </lineage>
</organism>